<protein>
    <submittedName>
        <fullName evidence="2">Conjugal transfer protein TrbH</fullName>
    </submittedName>
</protein>
<dbReference type="RefSeq" id="WP_265281371.1">
    <property type="nucleotide sequence ID" value="NZ_QZCW01000001.1"/>
</dbReference>
<gene>
    <name evidence="2" type="ORF">D5039_05700</name>
</gene>
<proteinExistence type="predicted"/>
<organism evidence="2 3">
    <name type="scientific">Verminephrobacter aporrectodeae subsp. tuberculatae</name>
    <dbReference type="NCBI Taxonomy" id="1110392"/>
    <lineage>
        <taxon>Bacteria</taxon>
        <taxon>Pseudomonadati</taxon>
        <taxon>Pseudomonadota</taxon>
        <taxon>Betaproteobacteria</taxon>
        <taxon>Burkholderiales</taxon>
        <taxon>Comamonadaceae</taxon>
        <taxon>Verminephrobacter</taxon>
    </lineage>
</organism>
<feature type="signal peptide" evidence="1">
    <location>
        <begin position="1"/>
        <end position="20"/>
    </location>
</feature>
<name>A0ABT3KQT3_9BURK</name>
<evidence type="ECO:0000256" key="1">
    <source>
        <dbReference type="SAM" id="SignalP"/>
    </source>
</evidence>
<comment type="caution">
    <text evidence="2">The sequence shown here is derived from an EMBL/GenBank/DDBJ whole genome shotgun (WGS) entry which is preliminary data.</text>
</comment>
<reference evidence="3" key="1">
    <citation type="submission" date="2023-07" db="EMBL/GenBank/DDBJ databases">
        <title>Verminephrobacter genomes.</title>
        <authorList>
            <person name="Lund M.B."/>
        </authorList>
    </citation>
    <scope>NUCLEOTIDE SEQUENCE [LARGE SCALE GENOMIC DNA]</scope>
    <source>
        <strain evidence="3">AtM5-05</strain>
    </source>
</reference>
<sequence>MKPFRVILPLVAALFLNACAKPPRPTTSYVDPEVTANDAQTLSRDTVQHLSEPLPPAHTTLVLDPPHSSDDMLTADMIGKLRARGYGIAQTDPQTGPKAGQGTPLRYLASPLNGGVVLRLQYLDREATKFYPRTTDGNLMADAPFTVREKGAANEQ</sequence>
<keyword evidence="3" id="KW-1185">Reference proteome</keyword>
<evidence type="ECO:0000313" key="3">
    <source>
        <dbReference type="Proteomes" id="UP001208935"/>
    </source>
</evidence>
<accession>A0ABT3KQT3</accession>
<dbReference type="EMBL" id="QZCW01000001">
    <property type="protein sequence ID" value="MCW5320684.1"/>
    <property type="molecule type" value="Genomic_DNA"/>
</dbReference>
<keyword evidence="1" id="KW-0732">Signal</keyword>
<evidence type="ECO:0000313" key="2">
    <source>
        <dbReference type="EMBL" id="MCW5320684.1"/>
    </source>
</evidence>
<dbReference type="Proteomes" id="UP001208935">
    <property type="component" value="Unassembled WGS sequence"/>
</dbReference>
<feature type="chain" id="PRO_5045799819" evidence="1">
    <location>
        <begin position="21"/>
        <end position="156"/>
    </location>
</feature>